<dbReference type="SFLD" id="SFLDS00003">
    <property type="entry name" value="Haloacid_Dehalogenase"/>
    <property type="match status" value="1"/>
</dbReference>
<dbReference type="InterPro" id="IPR059000">
    <property type="entry name" value="ATPase_P-type_domA"/>
</dbReference>
<dbReference type="OrthoDB" id="8552577at2"/>
<evidence type="ECO:0000256" key="6">
    <source>
        <dbReference type="ARBA" id="ARBA00022840"/>
    </source>
</evidence>
<dbReference type="FunFam" id="2.70.150.10:FF:000002">
    <property type="entry name" value="Copper-transporting ATPase 1, putative"/>
    <property type="match status" value="1"/>
</dbReference>
<dbReference type="Gene3D" id="3.30.70.100">
    <property type="match status" value="1"/>
</dbReference>
<accession>D9SGV6</accession>
<dbReference type="GO" id="GO:0005886">
    <property type="term" value="C:plasma membrane"/>
    <property type="evidence" value="ECO:0007669"/>
    <property type="project" value="UniProtKB-SubCell"/>
</dbReference>
<dbReference type="InterPro" id="IPR008250">
    <property type="entry name" value="ATPase_P-typ_transduc_dom_A_sf"/>
</dbReference>
<dbReference type="GO" id="GO:0005524">
    <property type="term" value="F:ATP binding"/>
    <property type="evidence" value="ECO:0007669"/>
    <property type="project" value="UniProtKB-UniRule"/>
</dbReference>
<dbReference type="SFLD" id="SFLDF00027">
    <property type="entry name" value="p-type_atpase"/>
    <property type="match status" value="1"/>
</dbReference>
<dbReference type="InterPro" id="IPR023299">
    <property type="entry name" value="ATPase_P-typ_cyto_dom_N"/>
</dbReference>
<dbReference type="PANTHER" id="PTHR43520">
    <property type="entry name" value="ATP7, ISOFORM B"/>
    <property type="match status" value="1"/>
</dbReference>
<dbReference type="EMBL" id="CP002159">
    <property type="protein sequence ID" value="ADL55753.1"/>
    <property type="molecule type" value="Genomic_DNA"/>
</dbReference>
<feature type="domain" description="HMA" evidence="13">
    <location>
        <begin position="3"/>
        <end position="68"/>
    </location>
</feature>
<dbReference type="PANTHER" id="PTHR43520:SF8">
    <property type="entry name" value="P-TYPE CU(+) TRANSPORTER"/>
    <property type="match status" value="1"/>
</dbReference>
<dbReference type="InterPro" id="IPR006121">
    <property type="entry name" value="HMA_dom"/>
</dbReference>
<name>D9SGV6_GALCS</name>
<dbReference type="InterPro" id="IPR036163">
    <property type="entry name" value="HMA_dom_sf"/>
</dbReference>
<sequence>MKTHIDLQVTGMHCANCSSRLEKALNLLPGVNAAVSIATEKAHISYDPKTLTPEGLIKAIQETGFDAHPMRDFAAEKLARLAALQSQQRQFILAALLTAPMLLQMLLMFAGIHLMLPDWLSFLLATPVQFWIGGRFYSGAWRSLRGGAANMDVLVVLGTSAAYFFSCAVWLLNLDQPVYFEAGATLITLVLLGKLLEAHAKGKTSSALEALISLQPKIAHVERDGVMLEMAIDQMRIEDVFLVRPGESVPVDGIVLSGSSAIDEAMLTGESLPQSKSKGDTVYAATLNGLGVLKCRAQAIGSHTRLAAIIRLVEQAQGSKAAIQQLADKLSAVFVPTVVCIALLTFVAWWVAGSTLGTALINAVAVLVISCPCALGLATPTALVVATGRAAQTGILVKDAEALERTHKLSVLLVDKTGTLTEGHPAVTDLLPHGDLTGDELLKISAALAQGSTHPLSRALTAHASTLRIDTEQAGNIREFPGQGLCAEINGMSYLLGSPAFAAGRAVALDDQRITALQQQGKTVLVIAQDSALLGYIAVADPLRPTSRSAVSKLIKLGIRVIMISGDNPVTSQRIADQAGISEFRANVRPEEKAALVESFKQGGNTVGMVGDGINDAPALAAAHVSFAMRGGSDIAIEAADITLMKSDLMSVVDAISLSRAALAKIRQNLFFAFGYNVLGIPLAAAGMLNPVIAGAMMALSSLSVVSNALLLKRWMPAVED</sequence>
<feature type="transmembrane region" description="Helical" evidence="12">
    <location>
        <begin position="119"/>
        <end position="137"/>
    </location>
</feature>
<evidence type="ECO:0000256" key="12">
    <source>
        <dbReference type="RuleBase" id="RU362081"/>
    </source>
</evidence>
<dbReference type="STRING" id="395494.Galf_1742"/>
<dbReference type="Pfam" id="PF00403">
    <property type="entry name" value="HMA"/>
    <property type="match status" value="1"/>
</dbReference>
<dbReference type="CDD" id="cd00371">
    <property type="entry name" value="HMA"/>
    <property type="match status" value="1"/>
</dbReference>
<evidence type="ECO:0000256" key="11">
    <source>
        <dbReference type="ARBA" id="ARBA00047424"/>
    </source>
</evidence>
<dbReference type="InterPro" id="IPR027256">
    <property type="entry name" value="P-typ_ATPase_IB"/>
</dbReference>
<evidence type="ECO:0000256" key="1">
    <source>
        <dbReference type="ARBA" id="ARBA00004127"/>
    </source>
</evidence>
<dbReference type="InterPro" id="IPR036412">
    <property type="entry name" value="HAD-like_sf"/>
</dbReference>
<evidence type="ECO:0000256" key="5">
    <source>
        <dbReference type="ARBA" id="ARBA00022741"/>
    </source>
</evidence>
<keyword evidence="3 12" id="KW-0812">Transmembrane</keyword>
<dbReference type="HOGENOM" id="CLU_001771_0_3_4"/>
<dbReference type="PRINTS" id="PR00119">
    <property type="entry name" value="CATATPASE"/>
</dbReference>
<dbReference type="Pfam" id="PF00702">
    <property type="entry name" value="Hydrolase"/>
    <property type="match status" value="1"/>
</dbReference>
<keyword evidence="6 12" id="KW-0067">ATP-binding</keyword>
<dbReference type="AlphaFoldDB" id="D9SGV6"/>
<keyword evidence="5 12" id="KW-0547">Nucleotide-binding</keyword>
<keyword evidence="15" id="KW-1185">Reference proteome</keyword>
<comment type="similarity">
    <text evidence="2 12">Belongs to the cation transport ATPase (P-type) (TC 3.A.3) family. Type IB subfamily.</text>
</comment>
<dbReference type="GO" id="GO:0016887">
    <property type="term" value="F:ATP hydrolysis activity"/>
    <property type="evidence" value="ECO:0007669"/>
    <property type="project" value="InterPro"/>
</dbReference>
<dbReference type="EC" id="7.2.2.9" evidence="10"/>
<keyword evidence="9 12" id="KW-0472">Membrane</keyword>
<feature type="transmembrane region" description="Helical" evidence="12">
    <location>
        <begin position="178"/>
        <end position="196"/>
    </location>
</feature>
<dbReference type="SFLD" id="SFLDG00002">
    <property type="entry name" value="C1.7:_P-type_atpase_like"/>
    <property type="match status" value="1"/>
</dbReference>
<dbReference type="GO" id="GO:0043682">
    <property type="term" value="F:P-type divalent copper transporter activity"/>
    <property type="evidence" value="ECO:0007669"/>
    <property type="project" value="UniProtKB-EC"/>
</dbReference>
<dbReference type="eggNOG" id="COG2217">
    <property type="taxonomic scope" value="Bacteria"/>
</dbReference>
<keyword evidence="8 12" id="KW-1133">Transmembrane helix</keyword>
<dbReference type="PROSITE" id="PS50846">
    <property type="entry name" value="HMA_2"/>
    <property type="match status" value="1"/>
</dbReference>
<keyword evidence="12" id="KW-1003">Cell membrane</keyword>
<dbReference type="InterPro" id="IPR023298">
    <property type="entry name" value="ATPase_P-typ_TM_dom_sf"/>
</dbReference>
<evidence type="ECO:0000256" key="2">
    <source>
        <dbReference type="ARBA" id="ARBA00006024"/>
    </source>
</evidence>
<evidence type="ECO:0000256" key="7">
    <source>
        <dbReference type="ARBA" id="ARBA00022967"/>
    </source>
</evidence>
<feature type="transmembrane region" description="Helical" evidence="12">
    <location>
        <begin position="692"/>
        <end position="712"/>
    </location>
</feature>
<dbReference type="FunFam" id="3.30.70.100:FF:000005">
    <property type="entry name" value="Copper-exporting P-type ATPase A"/>
    <property type="match status" value="1"/>
</dbReference>
<dbReference type="SUPFAM" id="SSF56784">
    <property type="entry name" value="HAD-like"/>
    <property type="match status" value="1"/>
</dbReference>
<feature type="transmembrane region" description="Helical" evidence="12">
    <location>
        <begin position="669"/>
        <end position="686"/>
    </location>
</feature>
<dbReference type="Gene3D" id="3.40.1110.10">
    <property type="entry name" value="Calcium-transporting ATPase, cytoplasmic domain N"/>
    <property type="match status" value="1"/>
</dbReference>
<dbReference type="InterPro" id="IPR018303">
    <property type="entry name" value="ATPase_P-typ_P_site"/>
</dbReference>
<evidence type="ECO:0000259" key="13">
    <source>
        <dbReference type="PROSITE" id="PS50846"/>
    </source>
</evidence>
<evidence type="ECO:0000256" key="4">
    <source>
        <dbReference type="ARBA" id="ARBA00022723"/>
    </source>
</evidence>
<evidence type="ECO:0000313" key="15">
    <source>
        <dbReference type="Proteomes" id="UP000001235"/>
    </source>
</evidence>
<dbReference type="InterPro" id="IPR001757">
    <property type="entry name" value="P_typ_ATPase"/>
</dbReference>
<keyword evidence="7" id="KW-1278">Translocase</keyword>
<dbReference type="Gene3D" id="2.70.150.10">
    <property type="entry name" value="Calcium-transporting ATPase, cytoplasmic transduction domain A"/>
    <property type="match status" value="1"/>
</dbReference>
<feature type="transmembrane region" description="Helical" evidence="12">
    <location>
        <begin position="330"/>
        <end position="352"/>
    </location>
</feature>
<feature type="transmembrane region" description="Helical" evidence="12">
    <location>
        <begin position="149"/>
        <end position="172"/>
    </location>
</feature>
<evidence type="ECO:0000313" key="14">
    <source>
        <dbReference type="EMBL" id="ADL55753.1"/>
    </source>
</evidence>
<dbReference type="NCBIfam" id="TIGR01525">
    <property type="entry name" value="ATPase-IB_hvy"/>
    <property type="match status" value="1"/>
</dbReference>
<reference evidence="14 15" key="1">
    <citation type="submission" date="2010-08" db="EMBL/GenBank/DDBJ databases">
        <title>Complete sequence of Gallionella capsiferriformans ES-2.</title>
        <authorList>
            <consortium name="US DOE Joint Genome Institute"/>
            <person name="Lucas S."/>
            <person name="Copeland A."/>
            <person name="Lapidus A."/>
            <person name="Cheng J.-F."/>
            <person name="Bruce D."/>
            <person name="Goodwin L."/>
            <person name="Pitluck S."/>
            <person name="Chertkov O."/>
            <person name="Davenport K.W."/>
            <person name="Detter J.C."/>
            <person name="Han C."/>
            <person name="Tapia R."/>
            <person name="Land M."/>
            <person name="Hauser L."/>
            <person name="Chang Y.-J."/>
            <person name="Jeffries C."/>
            <person name="Kyrpides N."/>
            <person name="Ivanova N."/>
            <person name="Mikhailova N."/>
            <person name="Shelobolina E.S."/>
            <person name="Picardal F."/>
            <person name="Roden E."/>
            <person name="Emerson D."/>
            <person name="Woyke T."/>
        </authorList>
    </citation>
    <scope>NUCLEOTIDE SEQUENCE [LARGE SCALE GENOMIC DNA]</scope>
    <source>
        <strain evidence="14 15">ES-2</strain>
    </source>
</reference>
<feature type="transmembrane region" description="Helical" evidence="12">
    <location>
        <begin position="364"/>
        <end position="386"/>
    </location>
</feature>
<dbReference type="PRINTS" id="PR00943">
    <property type="entry name" value="CUATPASE"/>
</dbReference>
<feature type="transmembrane region" description="Helical" evidence="12">
    <location>
        <begin position="91"/>
        <end position="113"/>
    </location>
</feature>
<organism evidence="14 15">
    <name type="scientific">Gallionella capsiferriformans (strain ES-2)</name>
    <name type="common">Gallionella ferruginea capsiferriformans (strain ES-2)</name>
    <dbReference type="NCBI Taxonomy" id="395494"/>
    <lineage>
        <taxon>Bacteria</taxon>
        <taxon>Pseudomonadati</taxon>
        <taxon>Pseudomonadota</taxon>
        <taxon>Betaproteobacteria</taxon>
        <taxon>Nitrosomonadales</taxon>
        <taxon>Gallionellaceae</taxon>
        <taxon>Gallionella</taxon>
    </lineage>
</organism>
<proteinExistence type="inferred from homology"/>
<dbReference type="RefSeq" id="WP_013293691.1">
    <property type="nucleotide sequence ID" value="NC_014394.1"/>
</dbReference>
<evidence type="ECO:0000256" key="9">
    <source>
        <dbReference type="ARBA" id="ARBA00023136"/>
    </source>
</evidence>
<dbReference type="InterPro" id="IPR044492">
    <property type="entry name" value="P_typ_ATPase_HD_dom"/>
</dbReference>
<evidence type="ECO:0000256" key="8">
    <source>
        <dbReference type="ARBA" id="ARBA00022989"/>
    </source>
</evidence>
<gene>
    <name evidence="14" type="ordered locus">Galf_1742</name>
</gene>
<keyword evidence="4 12" id="KW-0479">Metal-binding</keyword>
<dbReference type="GO" id="GO:0005507">
    <property type="term" value="F:copper ion binding"/>
    <property type="evidence" value="ECO:0007669"/>
    <property type="project" value="TreeGrafter"/>
</dbReference>
<dbReference type="CDD" id="cd02094">
    <property type="entry name" value="P-type_ATPase_Cu-like"/>
    <property type="match status" value="1"/>
</dbReference>
<dbReference type="Gene3D" id="3.40.50.1000">
    <property type="entry name" value="HAD superfamily/HAD-like"/>
    <property type="match status" value="1"/>
</dbReference>
<protein>
    <recommendedName>
        <fullName evidence="10">P-type Cu(2+) transporter</fullName>
        <ecNumber evidence="10">7.2.2.9</ecNumber>
    </recommendedName>
</protein>
<dbReference type="SUPFAM" id="SSF81653">
    <property type="entry name" value="Calcium ATPase, transduction domain A"/>
    <property type="match status" value="1"/>
</dbReference>
<dbReference type="PROSITE" id="PS00154">
    <property type="entry name" value="ATPASE_E1_E2"/>
    <property type="match status" value="1"/>
</dbReference>
<comment type="subcellular location">
    <subcellularLocation>
        <location evidence="12">Cell membrane</location>
    </subcellularLocation>
    <subcellularLocation>
        <location evidence="1">Endomembrane system</location>
        <topology evidence="1">Multi-pass membrane protein</topology>
    </subcellularLocation>
</comment>
<dbReference type="InterPro" id="IPR023214">
    <property type="entry name" value="HAD_sf"/>
</dbReference>
<comment type="catalytic activity">
    <reaction evidence="11">
        <text>Cu(2+)(in) + ATP + H2O = Cu(2+)(out) + ADP + phosphate + H(+)</text>
        <dbReference type="Rhea" id="RHEA:10376"/>
        <dbReference type="ChEBI" id="CHEBI:15377"/>
        <dbReference type="ChEBI" id="CHEBI:15378"/>
        <dbReference type="ChEBI" id="CHEBI:29036"/>
        <dbReference type="ChEBI" id="CHEBI:30616"/>
        <dbReference type="ChEBI" id="CHEBI:43474"/>
        <dbReference type="ChEBI" id="CHEBI:456216"/>
        <dbReference type="EC" id="7.2.2.9"/>
    </reaction>
</comment>
<dbReference type="NCBIfam" id="TIGR01494">
    <property type="entry name" value="ATPase_P-type"/>
    <property type="match status" value="1"/>
</dbReference>
<evidence type="ECO:0000256" key="3">
    <source>
        <dbReference type="ARBA" id="ARBA00022692"/>
    </source>
</evidence>
<dbReference type="SUPFAM" id="SSF55008">
    <property type="entry name" value="HMA, heavy metal-associated domain"/>
    <property type="match status" value="1"/>
</dbReference>
<dbReference type="GO" id="GO:0012505">
    <property type="term" value="C:endomembrane system"/>
    <property type="evidence" value="ECO:0007669"/>
    <property type="project" value="UniProtKB-SubCell"/>
</dbReference>
<dbReference type="SUPFAM" id="SSF81665">
    <property type="entry name" value="Calcium ATPase, transmembrane domain M"/>
    <property type="match status" value="1"/>
</dbReference>
<dbReference type="GO" id="GO:0055070">
    <property type="term" value="P:copper ion homeostasis"/>
    <property type="evidence" value="ECO:0007669"/>
    <property type="project" value="TreeGrafter"/>
</dbReference>
<dbReference type="NCBIfam" id="TIGR01511">
    <property type="entry name" value="ATPase-IB1_Cu"/>
    <property type="match status" value="1"/>
</dbReference>
<dbReference type="KEGG" id="gca:Galf_1742"/>
<evidence type="ECO:0000256" key="10">
    <source>
        <dbReference type="ARBA" id="ARBA00038904"/>
    </source>
</evidence>
<dbReference type="Proteomes" id="UP000001235">
    <property type="component" value="Chromosome"/>
</dbReference>
<dbReference type="Pfam" id="PF00122">
    <property type="entry name" value="E1-E2_ATPase"/>
    <property type="match status" value="1"/>
</dbReference>